<organism evidence="3">
    <name type="scientific">uncultured marine microorganism HF4000_APKG10H11</name>
    <dbReference type="NCBI Taxonomy" id="455559"/>
    <lineage>
        <taxon>unclassified sequences</taxon>
        <taxon>environmental samples</taxon>
    </lineage>
</organism>
<dbReference type="Pfam" id="PF02126">
    <property type="entry name" value="PTE"/>
    <property type="match status" value="1"/>
</dbReference>
<dbReference type="InterPro" id="IPR001559">
    <property type="entry name" value="Phosphotriesterase"/>
</dbReference>
<dbReference type="PANTHER" id="PTHR10819:SF3">
    <property type="entry name" value="PHOSPHOTRIESTERASE-RELATED PROTEIN"/>
    <property type="match status" value="1"/>
</dbReference>
<evidence type="ECO:0000256" key="2">
    <source>
        <dbReference type="ARBA" id="ARBA00022801"/>
    </source>
</evidence>
<dbReference type="InterPro" id="IPR032466">
    <property type="entry name" value="Metal_Hydrolase"/>
</dbReference>
<reference evidence="3" key="1">
    <citation type="journal article" date="2008" name="ISME J.">
        <title>Genomic patterns of recombination, clonal divergence and environment in marine microbial populations.</title>
        <authorList>
            <person name="Konstantinidis K.T."/>
            <person name="Delong E.F."/>
        </authorList>
    </citation>
    <scope>NUCLEOTIDE SEQUENCE</scope>
</reference>
<protein>
    <submittedName>
        <fullName evidence="3">Putative phosphotriesterase family protein</fullName>
    </submittedName>
</protein>
<dbReference type="SUPFAM" id="SSF51556">
    <property type="entry name" value="Metallo-dependent hydrolases"/>
    <property type="match status" value="1"/>
</dbReference>
<evidence type="ECO:0000313" key="3">
    <source>
        <dbReference type="EMBL" id="ABZ10142.1"/>
    </source>
</evidence>
<gene>
    <name evidence="3" type="ORF">ALOHA_HF4000APKG10H11ctg1g2</name>
</gene>
<dbReference type="PIRSF" id="PIRSF016839">
    <property type="entry name" value="PhP"/>
    <property type="match status" value="1"/>
</dbReference>
<dbReference type="InterPro" id="IPR017947">
    <property type="entry name" value="AryldialkylPase_Zn-BS"/>
</dbReference>
<proteinExistence type="predicted"/>
<name>B3TC33_9ZZZZ</name>
<dbReference type="AlphaFoldDB" id="B3TC33"/>
<dbReference type="Gene3D" id="3.20.20.140">
    <property type="entry name" value="Metal-dependent hydrolases"/>
    <property type="match status" value="1"/>
</dbReference>
<dbReference type="GO" id="GO:0016788">
    <property type="term" value="F:hydrolase activity, acting on ester bonds"/>
    <property type="evidence" value="ECO:0007669"/>
    <property type="project" value="InterPro"/>
</dbReference>
<dbReference type="PROSITE" id="PS01322">
    <property type="entry name" value="PHOSPHOTRIESTERASE_1"/>
    <property type="match status" value="1"/>
</dbReference>
<sequence>MKVNTVKGQIQSDDLGITLSHEHILFSYNFFFYESPLNSLKKYAYKNVEMEDIHILKVNPYISQDNLNLSDIDDAIKEVNFFKRAGGNTLVSVTPPGLGRDVKGLRAISEVTNVNIIASTGWYFAQSHPHYVKKLTYEDLGNIMLKEITEGIDGTDIKAGNIKCAVSEPLHPDEKKILKALSIAQSATGASITLHPAVQYRKVLDYIDILQKENVDLTNFYMSHMDLVYPTHDMNYIKSVLDTGVTINFDTFGFEMYIGDAFPGCDVITDKERIQTLVKLCELGYDKQIMVSQDNHMKIHMRSYGGYGYGHILEHIIPQLRQRGVSKKQIENILINNPKRLFSF</sequence>
<dbReference type="PROSITE" id="PS51347">
    <property type="entry name" value="PHOSPHOTRIESTERASE_2"/>
    <property type="match status" value="1"/>
</dbReference>
<keyword evidence="1" id="KW-0479">Metal-binding</keyword>
<dbReference type="EMBL" id="EU016667">
    <property type="protein sequence ID" value="ABZ10142.1"/>
    <property type="molecule type" value="Genomic_DNA"/>
</dbReference>
<accession>B3TC33</accession>
<keyword evidence="2" id="KW-0378">Hydrolase</keyword>
<dbReference type="GO" id="GO:0008270">
    <property type="term" value="F:zinc ion binding"/>
    <property type="evidence" value="ECO:0007669"/>
    <property type="project" value="InterPro"/>
</dbReference>
<dbReference type="PANTHER" id="PTHR10819">
    <property type="entry name" value="PHOSPHOTRIESTERASE-RELATED"/>
    <property type="match status" value="1"/>
</dbReference>
<evidence type="ECO:0000256" key="1">
    <source>
        <dbReference type="ARBA" id="ARBA00022723"/>
    </source>
</evidence>